<feature type="domain" description="Carrier" evidence="1">
    <location>
        <begin position="8"/>
        <end position="86"/>
    </location>
</feature>
<reference evidence="2" key="1">
    <citation type="submission" date="2016-10" db="EMBL/GenBank/DDBJ databases">
        <title>Genome sequence of Streptomyces mangrovisoli MUSC 149.</title>
        <authorList>
            <person name="Lee L.-H."/>
            <person name="Ser H.-L."/>
        </authorList>
    </citation>
    <scope>NUCLEOTIDE SEQUENCE [LARGE SCALE GENOMIC DNA]</scope>
    <source>
        <strain evidence="2">MUSC 149</strain>
    </source>
</reference>
<evidence type="ECO:0000259" key="1">
    <source>
        <dbReference type="PROSITE" id="PS50075"/>
    </source>
</evidence>
<dbReference type="AlphaFoldDB" id="A0A1J4NU22"/>
<comment type="caution">
    <text evidence="2">The sequence shown here is derived from an EMBL/GenBank/DDBJ whole genome shotgun (WGS) entry which is preliminary data.</text>
</comment>
<gene>
    <name evidence="2" type="ORF">WN71_021395</name>
</gene>
<dbReference type="RefSeq" id="WP_046589106.1">
    <property type="nucleotide sequence ID" value="NZ_LAVA02000049.1"/>
</dbReference>
<dbReference type="SUPFAM" id="SSF47336">
    <property type="entry name" value="ACP-like"/>
    <property type="match status" value="1"/>
</dbReference>
<evidence type="ECO:0000313" key="2">
    <source>
        <dbReference type="EMBL" id="OIJ65808.1"/>
    </source>
</evidence>
<keyword evidence="3" id="KW-1185">Reference proteome</keyword>
<organism evidence="2 3">
    <name type="scientific">Streptomyces mangrovisoli</name>
    <dbReference type="NCBI Taxonomy" id="1428628"/>
    <lineage>
        <taxon>Bacteria</taxon>
        <taxon>Bacillati</taxon>
        <taxon>Actinomycetota</taxon>
        <taxon>Actinomycetes</taxon>
        <taxon>Kitasatosporales</taxon>
        <taxon>Streptomycetaceae</taxon>
        <taxon>Streptomyces</taxon>
    </lineage>
</organism>
<dbReference type="Proteomes" id="UP000034196">
    <property type="component" value="Unassembled WGS sequence"/>
</dbReference>
<proteinExistence type="predicted"/>
<name>A0A1J4NU22_9ACTN</name>
<evidence type="ECO:0000313" key="3">
    <source>
        <dbReference type="Proteomes" id="UP000034196"/>
    </source>
</evidence>
<dbReference type="OrthoDB" id="4564178at2"/>
<accession>A0A1J4NU22</accession>
<dbReference type="Gene3D" id="1.10.1200.10">
    <property type="entry name" value="ACP-like"/>
    <property type="match status" value="1"/>
</dbReference>
<protein>
    <submittedName>
        <fullName evidence="2">Polyketide-8 synthase acyl carrier protein</fullName>
    </submittedName>
</protein>
<dbReference type="EMBL" id="LAVA02000049">
    <property type="protein sequence ID" value="OIJ65808.1"/>
    <property type="molecule type" value="Genomic_DNA"/>
</dbReference>
<dbReference type="InterPro" id="IPR009081">
    <property type="entry name" value="PP-bd_ACP"/>
</dbReference>
<dbReference type="STRING" id="1428628.WN71_021395"/>
<dbReference type="InterPro" id="IPR036736">
    <property type="entry name" value="ACP-like_sf"/>
</dbReference>
<dbReference type="Pfam" id="PF00550">
    <property type="entry name" value="PP-binding"/>
    <property type="match status" value="1"/>
</dbReference>
<dbReference type="PROSITE" id="PS50075">
    <property type="entry name" value="CARRIER"/>
    <property type="match status" value="1"/>
</dbReference>
<sequence length="92" mass="10021">MSTDTTTALTPEQDAQLREIIIEVLELEADELTDTSSFIDDHDADSLLAIEILARIEKDLGVTIPQDDLTEMSNLDGVRAVVVRNLGSGEHA</sequence>